<evidence type="ECO:0000313" key="2">
    <source>
        <dbReference type="EMBL" id="KIX03966.1"/>
    </source>
</evidence>
<dbReference type="VEuPathDB" id="FungiDB:Z518_07519"/>
<evidence type="ECO:0000256" key="1">
    <source>
        <dbReference type="SAM" id="MobiDB-lite"/>
    </source>
</evidence>
<dbReference type="EMBL" id="KN847479">
    <property type="protein sequence ID" value="KIX03966.1"/>
    <property type="molecule type" value="Genomic_DNA"/>
</dbReference>
<dbReference type="RefSeq" id="XP_013271102.1">
    <property type="nucleotide sequence ID" value="XM_013415648.1"/>
</dbReference>
<reference evidence="2 3" key="1">
    <citation type="submission" date="2015-01" db="EMBL/GenBank/DDBJ databases">
        <title>The Genome Sequence of Rhinocladiella mackenzie CBS 650.93.</title>
        <authorList>
            <consortium name="The Broad Institute Genomics Platform"/>
            <person name="Cuomo C."/>
            <person name="de Hoog S."/>
            <person name="Gorbushina A."/>
            <person name="Stielow B."/>
            <person name="Teixiera M."/>
            <person name="Abouelleil A."/>
            <person name="Chapman S.B."/>
            <person name="Priest M."/>
            <person name="Young S.K."/>
            <person name="Wortman J."/>
            <person name="Nusbaum C."/>
            <person name="Birren B."/>
        </authorList>
    </citation>
    <scope>NUCLEOTIDE SEQUENCE [LARGE SCALE GENOMIC DNA]</scope>
    <source>
        <strain evidence="2 3">CBS 650.93</strain>
    </source>
</reference>
<gene>
    <name evidence="2" type="ORF">Z518_07519</name>
</gene>
<feature type="region of interest" description="Disordered" evidence="1">
    <location>
        <begin position="93"/>
        <end position="134"/>
    </location>
</feature>
<name>A0A0D2IL85_9EURO</name>
<proteinExistence type="predicted"/>
<accession>A0A0D2IL85</accession>
<dbReference type="GeneID" id="25295590"/>
<protein>
    <submittedName>
        <fullName evidence="2">Uncharacterized protein</fullName>
    </submittedName>
</protein>
<dbReference type="Proteomes" id="UP000053617">
    <property type="component" value="Unassembled WGS sequence"/>
</dbReference>
<keyword evidence="3" id="KW-1185">Reference proteome</keyword>
<sequence length="134" mass="13951">MVVVVPVGAPVELPPEGNESVPRAMGNDDVPWTGDSEAAPVDTSSACVRDSSRARASSIGKRSWTVCWFWITSASLQEMVMVRGVVLDGEDDVEEKDGPVGFPPAFASGSEPGTRSGAGFDPPPAPRAVPVISV</sequence>
<evidence type="ECO:0000313" key="3">
    <source>
        <dbReference type="Proteomes" id="UP000053617"/>
    </source>
</evidence>
<dbReference type="AlphaFoldDB" id="A0A0D2IL85"/>
<dbReference type="HOGENOM" id="CLU_1897377_0_0_1"/>
<feature type="region of interest" description="Disordered" evidence="1">
    <location>
        <begin position="14"/>
        <end position="44"/>
    </location>
</feature>
<organism evidence="2 3">
    <name type="scientific">Rhinocladiella mackenziei CBS 650.93</name>
    <dbReference type="NCBI Taxonomy" id="1442369"/>
    <lineage>
        <taxon>Eukaryota</taxon>
        <taxon>Fungi</taxon>
        <taxon>Dikarya</taxon>
        <taxon>Ascomycota</taxon>
        <taxon>Pezizomycotina</taxon>
        <taxon>Eurotiomycetes</taxon>
        <taxon>Chaetothyriomycetidae</taxon>
        <taxon>Chaetothyriales</taxon>
        <taxon>Herpotrichiellaceae</taxon>
        <taxon>Rhinocladiella</taxon>
    </lineage>
</organism>